<organism evidence="13 14">
    <name type="scientific">Strongylocentrotus purpuratus</name>
    <name type="common">Purple sea urchin</name>
    <dbReference type="NCBI Taxonomy" id="7668"/>
    <lineage>
        <taxon>Eukaryota</taxon>
        <taxon>Metazoa</taxon>
        <taxon>Echinodermata</taxon>
        <taxon>Eleutherozoa</taxon>
        <taxon>Echinozoa</taxon>
        <taxon>Echinoidea</taxon>
        <taxon>Euechinoidea</taxon>
        <taxon>Echinacea</taxon>
        <taxon>Camarodonta</taxon>
        <taxon>Echinidea</taxon>
        <taxon>Strongylocentrotidae</taxon>
        <taxon>Strongylocentrotus</taxon>
    </lineage>
</organism>
<dbReference type="FunCoup" id="A0A7M7NES6">
    <property type="interactions" value="964"/>
</dbReference>
<dbReference type="SMART" id="SM00406">
    <property type="entry name" value="IGv"/>
    <property type="match status" value="1"/>
</dbReference>
<dbReference type="Proteomes" id="UP000007110">
    <property type="component" value="Unassembled WGS sequence"/>
</dbReference>
<evidence type="ECO:0000256" key="2">
    <source>
        <dbReference type="ARBA" id="ARBA00022475"/>
    </source>
</evidence>
<reference evidence="14" key="1">
    <citation type="submission" date="2015-02" db="EMBL/GenBank/DDBJ databases">
        <title>Genome sequencing for Strongylocentrotus purpuratus.</title>
        <authorList>
            <person name="Murali S."/>
            <person name="Liu Y."/>
            <person name="Vee V."/>
            <person name="English A."/>
            <person name="Wang M."/>
            <person name="Skinner E."/>
            <person name="Han Y."/>
            <person name="Muzny D.M."/>
            <person name="Worley K.C."/>
            <person name="Gibbs R.A."/>
        </authorList>
    </citation>
    <scope>NUCLEOTIDE SEQUENCE</scope>
</reference>
<dbReference type="GO" id="GO:0006955">
    <property type="term" value="P:immune response"/>
    <property type="evidence" value="ECO:0000318"/>
    <property type="project" value="GO_Central"/>
</dbReference>
<evidence type="ECO:0000256" key="10">
    <source>
        <dbReference type="ARBA" id="ARBA00023319"/>
    </source>
</evidence>
<sequence length="175" mass="19390">MDKFEAIFVIFLLTWAAVSVFGSSPDISTTAGDTVNIPCVFGEGTLRNIYWYYNDGTGPQKILFLREGVLAIDPEYADRANLQNDNATLILKDIAVADEGIYRCDVDRQGQTPVPNINTKLNVFMITNCTGESASCIIQANQSPPLPAYSPTFILLKIPNSFGTRMEKVYHILMK</sequence>
<keyword evidence="14" id="KW-1185">Reference proteome</keyword>
<dbReference type="PANTHER" id="PTHR25466">
    <property type="entry name" value="T-LYMPHOCYTE ACTIVATION ANTIGEN"/>
    <property type="match status" value="1"/>
</dbReference>
<protein>
    <recommendedName>
        <fullName evidence="12">Ig-like domain-containing protein</fullName>
    </recommendedName>
</protein>
<keyword evidence="9" id="KW-0325">Glycoprotein</keyword>
<keyword evidence="2" id="KW-1003">Cell membrane</keyword>
<evidence type="ECO:0000256" key="3">
    <source>
        <dbReference type="ARBA" id="ARBA00022692"/>
    </source>
</evidence>
<accession>A0A7M7NES6</accession>
<evidence type="ECO:0000313" key="14">
    <source>
        <dbReference type="Proteomes" id="UP000007110"/>
    </source>
</evidence>
<dbReference type="PANTHER" id="PTHR25466:SF9">
    <property type="entry name" value="FIBRONECTIN TYPE-III DOMAIN-CONTAINING PROTEIN"/>
    <property type="match status" value="1"/>
</dbReference>
<dbReference type="GO" id="GO:0042130">
    <property type="term" value="P:negative regulation of T cell proliferation"/>
    <property type="evidence" value="ECO:0000318"/>
    <property type="project" value="GO_Central"/>
</dbReference>
<dbReference type="InParanoid" id="A0A7M7NES6"/>
<feature type="chain" id="PRO_5029764592" description="Ig-like domain-containing protein" evidence="11">
    <location>
        <begin position="23"/>
        <end position="175"/>
    </location>
</feature>
<evidence type="ECO:0000256" key="5">
    <source>
        <dbReference type="ARBA" id="ARBA00022989"/>
    </source>
</evidence>
<dbReference type="SMART" id="SM00409">
    <property type="entry name" value="IG"/>
    <property type="match status" value="1"/>
</dbReference>
<dbReference type="InterPro" id="IPR051713">
    <property type="entry name" value="T-cell_Activation_Regulation"/>
</dbReference>
<dbReference type="EnsemblMetazoa" id="XM_030978651">
    <property type="protein sequence ID" value="XP_030834511"/>
    <property type="gene ID" value="LOC105437486"/>
</dbReference>
<evidence type="ECO:0000256" key="8">
    <source>
        <dbReference type="ARBA" id="ARBA00023170"/>
    </source>
</evidence>
<dbReference type="InterPro" id="IPR036179">
    <property type="entry name" value="Ig-like_dom_sf"/>
</dbReference>
<name>A0A7M7NES6_STRPU</name>
<dbReference type="GeneID" id="105437486"/>
<keyword evidence="4 11" id="KW-0732">Signal</keyword>
<keyword evidence="10" id="KW-0393">Immunoglobulin domain</keyword>
<dbReference type="GO" id="GO:0009897">
    <property type="term" value="C:external side of plasma membrane"/>
    <property type="evidence" value="ECO:0000318"/>
    <property type="project" value="GO_Central"/>
</dbReference>
<dbReference type="Gene3D" id="2.60.40.10">
    <property type="entry name" value="Immunoglobulins"/>
    <property type="match status" value="1"/>
</dbReference>
<dbReference type="Pfam" id="PF07686">
    <property type="entry name" value="V-set"/>
    <property type="match status" value="1"/>
</dbReference>
<dbReference type="GO" id="GO:0007166">
    <property type="term" value="P:cell surface receptor signaling pathway"/>
    <property type="evidence" value="ECO:0000318"/>
    <property type="project" value="GO_Central"/>
</dbReference>
<dbReference type="InterPro" id="IPR003599">
    <property type="entry name" value="Ig_sub"/>
</dbReference>
<dbReference type="AlphaFoldDB" id="A0A7M7NES6"/>
<evidence type="ECO:0000256" key="4">
    <source>
        <dbReference type="ARBA" id="ARBA00022729"/>
    </source>
</evidence>
<dbReference type="InterPro" id="IPR013106">
    <property type="entry name" value="Ig_V-set"/>
</dbReference>
<keyword evidence="6" id="KW-0472">Membrane</keyword>
<dbReference type="KEGG" id="spu:105437486"/>
<dbReference type="GO" id="GO:0071222">
    <property type="term" value="P:cellular response to lipopolysaccharide"/>
    <property type="evidence" value="ECO:0000318"/>
    <property type="project" value="GO_Central"/>
</dbReference>
<dbReference type="GO" id="GO:0031295">
    <property type="term" value="P:T cell costimulation"/>
    <property type="evidence" value="ECO:0000318"/>
    <property type="project" value="GO_Central"/>
</dbReference>
<dbReference type="SUPFAM" id="SSF48726">
    <property type="entry name" value="Immunoglobulin"/>
    <property type="match status" value="1"/>
</dbReference>
<evidence type="ECO:0000256" key="6">
    <source>
        <dbReference type="ARBA" id="ARBA00023136"/>
    </source>
</evidence>
<keyword evidence="7" id="KW-1015">Disulfide bond</keyword>
<evidence type="ECO:0000313" key="13">
    <source>
        <dbReference type="EnsemblMetazoa" id="XP_030834511"/>
    </source>
</evidence>
<dbReference type="GO" id="GO:0042102">
    <property type="term" value="P:positive regulation of T cell proliferation"/>
    <property type="evidence" value="ECO:0000318"/>
    <property type="project" value="GO_Central"/>
</dbReference>
<evidence type="ECO:0000256" key="11">
    <source>
        <dbReference type="SAM" id="SignalP"/>
    </source>
</evidence>
<dbReference type="OrthoDB" id="7225082at2759"/>
<proteinExistence type="predicted"/>
<dbReference type="PROSITE" id="PS50835">
    <property type="entry name" value="IG_LIKE"/>
    <property type="match status" value="1"/>
</dbReference>
<reference evidence="13" key="2">
    <citation type="submission" date="2021-01" db="UniProtKB">
        <authorList>
            <consortium name="EnsemblMetazoa"/>
        </authorList>
    </citation>
    <scope>IDENTIFICATION</scope>
</reference>
<keyword evidence="5" id="KW-1133">Transmembrane helix</keyword>
<dbReference type="RefSeq" id="XP_030834511.1">
    <property type="nucleotide sequence ID" value="XM_030978651.1"/>
</dbReference>
<dbReference type="InterPro" id="IPR013783">
    <property type="entry name" value="Ig-like_fold"/>
</dbReference>
<evidence type="ECO:0000259" key="12">
    <source>
        <dbReference type="PROSITE" id="PS50835"/>
    </source>
</evidence>
<evidence type="ECO:0000256" key="1">
    <source>
        <dbReference type="ARBA" id="ARBA00004251"/>
    </source>
</evidence>
<feature type="signal peptide" evidence="11">
    <location>
        <begin position="1"/>
        <end position="22"/>
    </location>
</feature>
<comment type="subcellular location">
    <subcellularLocation>
        <location evidence="1">Cell membrane</location>
        <topology evidence="1">Single-pass type I membrane protein</topology>
    </subcellularLocation>
</comment>
<feature type="domain" description="Ig-like" evidence="12">
    <location>
        <begin position="16"/>
        <end position="122"/>
    </location>
</feature>
<keyword evidence="3" id="KW-0812">Transmembrane</keyword>
<evidence type="ECO:0000256" key="9">
    <source>
        <dbReference type="ARBA" id="ARBA00023180"/>
    </source>
</evidence>
<evidence type="ECO:0000256" key="7">
    <source>
        <dbReference type="ARBA" id="ARBA00023157"/>
    </source>
</evidence>
<dbReference type="InterPro" id="IPR007110">
    <property type="entry name" value="Ig-like_dom"/>
</dbReference>
<dbReference type="FunFam" id="2.60.40.10:FF:000509">
    <property type="entry name" value="Immunoglobin superfamily member 21"/>
    <property type="match status" value="1"/>
</dbReference>
<keyword evidence="8" id="KW-0675">Receptor</keyword>